<keyword evidence="3" id="KW-1185">Reference proteome</keyword>
<protein>
    <submittedName>
        <fullName evidence="2">Uncharacterized protein</fullName>
    </submittedName>
</protein>
<proteinExistence type="predicted"/>
<keyword evidence="1" id="KW-0812">Transmembrane</keyword>
<organism evidence="2 3">
    <name type="scientific">Myripristis murdjan</name>
    <name type="common">pinecone soldierfish</name>
    <dbReference type="NCBI Taxonomy" id="586833"/>
    <lineage>
        <taxon>Eukaryota</taxon>
        <taxon>Metazoa</taxon>
        <taxon>Chordata</taxon>
        <taxon>Craniata</taxon>
        <taxon>Vertebrata</taxon>
        <taxon>Euteleostomi</taxon>
        <taxon>Actinopterygii</taxon>
        <taxon>Neopterygii</taxon>
        <taxon>Teleostei</taxon>
        <taxon>Neoteleostei</taxon>
        <taxon>Acanthomorphata</taxon>
        <taxon>Holocentriformes</taxon>
        <taxon>Holocentridae</taxon>
        <taxon>Myripristis</taxon>
    </lineage>
</organism>
<evidence type="ECO:0000313" key="2">
    <source>
        <dbReference type="Ensembl" id="ENSMMDP00005042615.1"/>
    </source>
</evidence>
<sequence length="225" mass="24923">MLHTCVCVRVCVCVRACVCVVLCIVGGAFSTSFRCSVLLMFPSMLSSRGRTYLMLFILSAAAEALGCSLDQQLQLSRLLWRQTLQPYLLIAHHIQVLCKSATGSEVRGQRSCLPAQDDSADLQAEARGVSRKFQSIRDEVVRQYGYGAFQPRAAAAATATATGGSAQELFTNRTMMQCDSEWRQDVESMVLKLTKTNQINQLNILMINKKNKISDRSERSVSPQM</sequence>
<dbReference type="InParanoid" id="A0A667ZHZ6"/>
<dbReference type="GeneTree" id="ENSGT00940000178647"/>
<dbReference type="Proteomes" id="UP000472263">
    <property type="component" value="Chromosome 16"/>
</dbReference>
<keyword evidence="1" id="KW-0472">Membrane</keyword>
<evidence type="ECO:0000256" key="1">
    <source>
        <dbReference type="SAM" id="Phobius"/>
    </source>
</evidence>
<feature type="transmembrane region" description="Helical" evidence="1">
    <location>
        <begin position="12"/>
        <end position="31"/>
    </location>
</feature>
<dbReference type="Ensembl" id="ENSMMDT00005043481.1">
    <property type="protein sequence ID" value="ENSMMDP00005042615.1"/>
    <property type="gene ID" value="ENSMMDG00005019645.1"/>
</dbReference>
<reference evidence="2" key="3">
    <citation type="submission" date="2025-09" db="UniProtKB">
        <authorList>
            <consortium name="Ensembl"/>
        </authorList>
    </citation>
    <scope>IDENTIFICATION</scope>
</reference>
<accession>A0A667ZHZ6</accession>
<name>A0A667ZHZ6_9TELE</name>
<reference evidence="2" key="2">
    <citation type="submission" date="2025-08" db="UniProtKB">
        <authorList>
            <consortium name="Ensembl"/>
        </authorList>
    </citation>
    <scope>IDENTIFICATION</scope>
</reference>
<reference evidence="2" key="1">
    <citation type="submission" date="2019-06" db="EMBL/GenBank/DDBJ databases">
        <authorList>
            <consortium name="Wellcome Sanger Institute Data Sharing"/>
        </authorList>
    </citation>
    <scope>NUCLEOTIDE SEQUENCE [LARGE SCALE GENOMIC DNA]</scope>
</reference>
<evidence type="ECO:0000313" key="3">
    <source>
        <dbReference type="Proteomes" id="UP000472263"/>
    </source>
</evidence>
<dbReference type="AlphaFoldDB" id="A0A667ZHZ6"/>
<keyword evidence="1" id="KW-1133">Transmembrane helix</keyword>